<reference evidence="2 3" key="1">
    <citation type="submission" date="2016-06" db="EMBL/GenBank/DDBJ databases">
        <authorList>
            <person name="Kjaerup R.B."/>
            <person name="Dalgaard T.S."/>
            <person name="Juul-Madsen H.R."/>
        </authorList>
    </citation>
    <scope>NUCLEOTIDE SEQUENCE [LARGE SCALE GENOMIC DNA]</scope>
    <source>
        <strain evidence="2 3">DSM 44871</strain>
    </source>
</reference>
<keyword evidence="4" id="KW-1185">Reference proteome</keyword>
<dbReference type="Proteomes" id="UP000249334">
    <property type="component" value="Unassembled WGS sequence"/>
</dbReference>
<reference evidence="1 4" key="2">
    <citation type="submission" date="2018-03" db="EMBL/GenBank/DDBJ databases">
        <title>Genomic framework for the identification of Micromonospora saelicesensis and Micromonospora noduli.</title>
        <authorList>
            <person name="Riesco R."/>
            <person name="Trujillo M.E."/>
        </authorList>
    </citation>
    <scope>NUCLEOTIDE SEQUENCE [LARGE SCALE GENOMIC DNA]</scope>
    <source>
        <strain evidence="1 4">GAR05</strain>
    </source>
</reference>
<dbReference type="EMBL" id="FMCR01000001">
    <property type="protein sequence ID" value="SCE66956.1"/>
    <property type="molecule type" value="Genomic_DNA"/>
</dbReference>
<organism evidence="2 3">
    <name type="scientific">Micromonospora saelicesensis</name>
    <dbReference type="NCBI Taxonomy" id="285676"/>
    <lineage>
        <taxon>Bacteria</taxon>
        <taxon>Bacillati</taxon>
        <taxon>Actinomycetota</taxon>
        <taxon>Actinomycetes</taxon>
        <taxon>Micromonosporales</taxon>
        <taxon>Micromonosporaceae</taxon>
        <taxon>Micromonospora</taxon>
    </lineage>
</organism>
<sequence>MSASWVIDLDGDVDRATLGRLRAVLGLSEVGRLGDDWDELFGEVKRTIAGVSTNVGLWRDVDSRGWRLDIDLLAEPDDSDVQDLLAAVRAQVEAAGVQVASIASRR</sequence>
<dbReference type="Proteomes" id="UP000198864">
    <property type="component" value="Unassembled WGS sequence"/>
</dbReference>
<evidence type="ECO:0000313" key="4">
    <source>
        <dbReference type="Proteomes" id="UP000249334"/>
    </source>
</evidence>
<dbReference type="STRING" id="285676.GA0070561_0729"/>
<proteinExistence type="predicted"/>
<evidence type="ECO:0000313" key="2">
    <source>
        <dbReference type="EMBL" id="SCE66956.1"/>
    </source>
</evidence>
<evidence type="ECO:0000313" key="3">
    <source>
        <dbReference type="Proteomes" id="UP000198864"/>
    </source>
</evidence>
<gene>
    <name evidence="2" type="ORF">GA0070561_0729</name>
    <name evidence="1" type="ORF">GAR05_04523</name>
</gene>
<accession>A0A1C4U5N1</accession>
<protein>
    <submittedName>
        <fullName evidence="2">Uncharacterized protein</fullName>
    </submittedName>
</protein>
<dbReference type="EMBL" id="PXXW01000036">
    <property type="protein sequence ID" value="RAN95259.1"/>
    <property type="molecule type" value="Genomic_DNA"/>
</dbReference>
<evidence type="ECO:0000313" key="1">
    <source>
        <dbReference type="EMBL" id="RAN95259.1"/>
    </source>
</evidence>
<name>A0A1C4U5N1_9ACTN</name>
<dbReference type="AlphaFoldDB" id="A0A1C4U5N1"/>